<organism evidence="10 11">
    <name type="scientific">Pantoea latae</name>
    <dbReference type="NCBI Taxonomy" id="1964541"/>
    <lineage>
        <taxon>Bacteria</taxon>
        <taxon>Pseudomonadati</taxon>
        <taxon>Pseudomonadota</taxon>
        <taxon>Gammaproteobacteria</taxon>
        <taxon>Enterobacterales</taxon>
        <taxon>Erwiniaceae</taxon>
        <taxon>Pantoea</taxon>
    </lineage>
</organism>
<dbReference type="PANTHER" id="PTHR43591:SF24">
    <property type="entry name" value="2-METHOXY-6-POLYPRENYL-1,4-BENZOQUINOL METHYLASE, MITOCHONDRIAL"/>
    <property type="match status" value="1"/>
</dbReference>
<comment type="pathway">
    <text evidence="2 8">Cofactor biosynthesis; biotin biosynthesis.</text>
</comment>
<sequence>MTLPVNKAAVARAFGRAAGHYEQHAELQRRCGDALLALAPPTTCGDLLDAGCGTGWYSRLWRERGQRVVALDLSPQMLQQARRLDAASLYLAGDIDALPLASGSVDRVWSNLAVQWSSDLRTALQQFARVLRPDGVMLFSTLLAGSLQEVHDAWRPLGGGERANRFLTEAQVRAAGDGLNLRFVPQTLVMHFPSALSAMRSLKGIGATHLHQGRDGTPITRQRLAQLETLWPRDAQGYRLTYQLLFGVTQR</sequence>
<dbReference type="GO" id="GO:0010340">
    <property type="term" value="F:carboxyl-O-methyltransferase activity"/>
    <property type="evidence" value="ECO:0007669"/>
    <property type="project" value="UniProtKB-UniRule"/>
</dbReference>
<evidence type="ECO:0000259" key="9">
    <source>
        <dbReference type="Pfam" id="PF08241"/>
    </source>
</evidence>
<dbReference type="GO" id="GO:0032259">
    <property type="term" value="P:methylation"/>
    <property type="evidence" value="ECO:0007669"/>
    <property type="project" value="UniProtKB-KW"/>
</dbReference>
<dbReference type="EMBL" id="MWUE01000004">
    <property type="protein sequence ID" value="OQP35955.1"/>
    <property type="molecule type" value="Genomic_DNA"/>
</dbReference>
<dbReference type="Gene3D" id="3.40.50.150">
    <property type="entry name" value="Vaccinia Virus protein VP39"/>
    <property type="match status" value="1"/>
</dbReference>
<name>A0A1V9DQF7_9GAMM</name>
<dbReference type="GO" id="GO:0008757">
    <property type="term" value="F:S-adenosylmethionine-dependent methyltransferase activity"/>
    <property type="evidence" value="ECO:0007669"/>
    <property type="project" value="InterPro"/>
</dbReference>
<evidence type="ECO:0000256" key="1">
    <source>
        <dbReference type="ARBA" id="ARBA00000852"/>
    </source>
</evidence>
<comment type="caution">
    <text evidence="10">The sequence shown here is derived from an EMBL/GenBank/DDBJ whole genome shotgun (WGS) entry which is preliminary data.</text>
</comment>
<keyword evidence="6 8" id="KW-0949">S-adenosyl-L-methionine</keyword>
<dbReference type="EC" id="2.1.1.197" evidence="3 8"/>
<dbReference type="OrthoDB" id="9760689at2"/>
<dbReference type="SUPFAM" id="SSF53335">
    <property type="entry name" value="S-adenosyl-L-methionine-dependent methyltransferases"/>
    <property type="match status" value="1"/>
</dbReference>
<evidence type="ECO:0000256" key="2">
    <source>
        <dbReference type="ARBA" id="ARBA00004746"/>
    </source>
</evidence>
<dbReference type="AlphaFoldDB" id="A0A1V9DQF7"/>
<evidence type="ECO:0000313" key="11">
    <source>
        <dbReference type="Proteomes" id="UP000192769"/>
    </source>
</evidence>
<keyword evidence="7 8" id="KW-0093">Biotin biosynthesis</keyword>
<evidence type="ECO:0000256" key="7">
    <source>
        <dbReference type="ARBA" id="ARBA00022756"/>
    </source>
</evidence>
<dbReference type="InterPro" id="IPR013216">
    <property type="entry name" value="Methyltransf_11"/>
</dbReference>
<feature type="domain" description="Methyltransferase type 11" evidence="9">
    <location>
        <begin position="48"/>
        <end position="139"/>
    </location>
</feature>
<dbReference type="PANTHER" id="PTHR43591">
    <property type="entry name" value="METHYLTRANSFERASE"/>
    <property type="match status" value="1"/>
</dbReference>
<dbReference type="NCBIfam" id="TIGR02072">
    <property type="entry name" value="BioC"/>
    <property type="match status" value="1"/>
</dbReference>
<dbReference type="GO" id="GO:0009102">
    <property type="term" value="P:biotin biosynthetic process"/>
    <property type="evidence" value="ECO:0007669"/>
    <property type="project" value="UniProtKB-UniRule"/>
</dbReference>
<evidence type="ECO:0000313" key="10">
    <source>
        <dbReference type="EMBL" id="OQP35955.1"/>
    </source>
</evidence>
<dbReference type="CDD" id="cd02440">
    <property type="entry name" value="AdoMet_MTases"/>
    <property type="match status" value="1"/>
</dbReference>
<gene>
    <name evidence="8" type="primary">bioC</name>
    <name evidence="10" type="ORF">B2J69_02860</name>
</gene>
<keyword evidence="5 8" id="KW-0808">Transferase</keyword>
<comment type="function">
    <text evidence="8">Converts the free carboxyl group of a malonyl-thioester to its methyl ester by transfer of a methyl group from S-adenosyl-L-methionine (SAM). It allows to synthesize pimeloyl-ACP via the fatty acid synthetic pathway.</text>
</comment>
<evidence type="ECO:0000256" key="3">
    <source>
        <dbReference type="ARBA" id="ARBA00012327"/>
    </source>
</evidence>
<dbReference type="Proteomes" id="UP000192769">
    <property type="component" value="Unassembled WGS sequence"/>
</dbReference>
<dbReference type="RefSeq" id="WP_081136196.1">
    <property type="nucleotide sequence ID" value="NZ_MWUE01000004.1"/>
</dbReference>
<reference evidence="10 11" key="1">
    <citation type="submission" date="2017-02" db="EMBL/GenBank/DDBJ databases">
        <title>Whole genome shotgun sequence of Pantoea agglomerans strain AS1 isolated from a cycad, Zamia floridana in Central Florida, USA.</title>
        <authorList>
            <person name="Lata P."/>
            <person name="Govindarajan S."/>
            <person name="Qi F."/>
            <person name="Li J.-L."/>
            <person name="Maurya S.K."/>
            <person name="Sahoo M.K."/>
        </authorList>
    </citation>
    <scope>NUCLEOTIDE SEQUENCE [LARGE SCALE GENOMIC DNA]</scope>
    <source>
        <strain evidence="10 11">AS1</strain>
    </source>
</reference>
<dbReference type="UniPathway" id="UPA00078"/>
<dbReference type="InterPro" id="IPR011814">
    <property type="entry name" value="BioC"/>
</dbReference>
<keyword evidence="11" id="KW-1185">Reference proteome</keyword>
<keyword evidence="4 8" id="KW-0489">Methyltransferase</keyword>
<proteinExistence type="inferred from homology"/>
<comment type="catalytic activity">
    <reaction evidence="1 8">
        <text>malonyl-[ACP] + S-adenosyl-L-methionine = malonyl-[ACP] methyl ester + S-adenosyl-L-homocysteine</text>
        <dbReference type="Rhea" id="RHEA:17105"/>
        <dbReference type="Rhea" id="RHEA-COMP:9623"/>
        <dbReference type="Rhea" id="RHEA-COMP:9954"/>
        <dbReference type="ChEBI" id="CHEBI:57856"/>
        <dbReference type="ChEBI" id="CHEBI:59789"/>
        <dbReference type="ChEBI" id="CHEBI:78449"/>
        <dbReference type="ChEBI" id="CHEBI:78845"/>
        <dbReference type="EC" id="2.1.1.197"/>
    </reaction>
</comment>
<dbReference type="InterPro" id="IPR029063">
    <property type="entry name" value="SAM-dependent_MTases_sf"/>
</dbReference>
<protein>
    <recommendedName>
        <fullName evidence="3 8">Malonyl-[acyl-carrier protein] O-methyltransferase</fullName>
        <shortName evidence="8">Malonyl-ACP O-methyltransferase</shortName>
        <ecNumber evidence="3 8">2.1.1.197</ecNumber>
    </recommendedName>
    <alternativeName>
        <fullName evidence="8">Biotin synthesis protein BioC</fullName>
    </alternativeName>
</protein>
<dbReference type="HAMAP" id="MF_00835">
    <property type="entry name" value="BioC"/>
    <property type="match status" value="1"/>
</dbReference>
<comment type="similarity">
    <text evidence="8">Belongs to the methyltransferase superfamily.</text>
</comment>
<evidence type="ECO:0000256" key="8">
    <source>
        <dbReference type="HAMAP-Rule" id="MF_00835"/>
    </source>
</evidence>
<evidence type="ECO:0000256" key="6">
    <source>
        <dbReference type="ARBA" id="ARBA00022691"/>
    </source>
</evidence>
<evidence type="ECO:0000256" key="5">
    <source>
        <dbReference type="ARBA" id="ARBA00022679"/>
    </source>
</evidence>
<accession>A0A1V9DQF7</accession>
<evidence type="ECO:0000256" key="4">
    <source>
        <dbReference type="ARBA" id="ARBA00022603"/>
    </source>
</evidence>
<dbReference type="Pfam" id="PF08241">
    <property type="entry name" value="Methyltransf_11"/>
    <property type="match status" value="1"/>
</dbReference>
<dbReference type="GO" id="GO:0102130">
    <property type="term" value="F:malonyl-CoA methyltransferase activity"/>
    <property type="evidence" value="ECO:0007669"/>
    <property type="project" value="UniProtKB-EC"/>
</dbReference>